<evidence type="ECO:0000313" key="2">
    <source>
        <dbReference type="Proteomes" id="UP000236725"/>
    </source>
</evidence>
<dbReference type="Proteomes" id="UP000236725">
    <property type="component" value="Unassembled WGS sequence"/>
</dbReference>
<proteinExistence type="predicted"/>
<reference evidence="1 2" key="1">
    <citation type="submission" date="2016-10" db="EMBL/GenBank/DDBJ databases">
        <authorList>
            <person name="Varghese N."/>
            <person name="Submissions S."/>
        </authorList>
    </citation>
    <scope>NUCLEOTIDE SEQUENCE [LARGE SCALE GENOMIC DNA]</scope>
    <source>
        <strain evidence="1 2">DSM 29073</strain>
    </source>
</reference>
<sequence>MSTVRFSLVTIATKSVVAEVWEKVMSGIFNSRVESDKDGLSESKWETELRKLQEEVHSLCHHAIHQLLPMAGVYQQSLLDNSLQAYSVYAPEEAEKVFNEGNRVIENIKGHISGIRYNACEMRKANRKLNELEDMHAKAIMYHNTVKPYMNTLCYHMEQLKAILR</sequence>
<dbReference type="Gene3D" id="1.20.120.1560">
    <property type="match status" value="1"/>
</dbReference>
<name>A0A8G2F478_9BACT</name>
<keyword evidence="2" id="KW-1185">Reference proteome</keyword>
<accession>A0A8G2F478</accession>
<comment type="caution">
    <text evidence="1">The sequence shown here is derived from an EMBL/GenBank/DDBJ whole genome shotgun (WGS) entry which is preliminary data.</text>
</comment>
<gene>
    <name evidence="1" type="ORF">SAMN05444001_107169</name>
</gene>
<protein>
    <recommendedName>
        <fullName evidence="3">Glutamine synthetase</fullName>
    </recommendedName>
</protein>
<dbReference type="EMBL" id="FNVS01000007">
    <property type="protein sequence ID" value="SEF82159.1"/>
    <property type="molecule type" value="Genomic_DNA"/>
</dbReference>
<evidence type="ECO:0000313" key="1">
    <source>
        <dbReference type="EMBL" id="SEF82159.1"/>
    </source>
</evidence>
<evidence type="ECO:0008006" key="3">
    <source>
        <dbReference type="Google" id="ProtNLM"/>
    </source>
</evidence>
<dbReference type="AlphaFoldDB" id="A0A8G2F478"/>
<organism evidence="1 2">
    <name type="scientific">Parabacteroides chinchillae</name>
    <dbReference type="NCBI Taxonomy" id="871327"/>
    <lineage>
        <taxon>Bacteria</taxon>
        <taxon>Pseudomonadati</taxon>
        <taxon>Bacteroidota</taxon>
        <taxon>Bacteroidia</taxon>
        <taxon>Bacteroidales</taxon>
        <taxon>Tannerellaceae</taxon>
        <taxon>Parabacteroides</taxon>
    </lineage>
</organism>
<dbReference type="RefSeq" id="WP_103983192.1">
    <property type="nucleotide sequence ID" value="NZ_FNVS01000007.1"/>
</dbReference>